<dbReference type="VEuPathDB" id="FungiDB:BCV72DRAFT_325909"/>
<sequence>MGQITNGSRPDYISDVYYGGERQYTNVVGETKIEGATKIGIVRDLYRMALFSKEALDQGNLKGVMGFQAIGNRITFYGLNVFFPKVYTFVELCTIIVPKKKKDLGDFVQEIDKLYMLLNFYRRICVHSKKDISSYRSATLSLDYIDVKLSNKKVFH</sequence>
<dbReference type="EMBL" id="KV922333">
    <property type="protein sequence ID" value="ORE00726.1"/>
    <property type="molecule type" value="Genomic_DNA"/>
</dbReference>
<protein>
    <submittedName>
        <fullName evidence="1">Uncharacterized protein</fullName>
    </submittedName>
</protein>
<dbReference type="AlphaFoldDB" id="A0A1X0QLU8"/>
<evidence type="ECO:0000313" key="1">
    <source>
        <dbReference type="EMBL" id="ORE00726.1"/>
    </source>
</evidence>
<organism evidence="1">
    <name type="scientific">Rhizopus microsporus var. microsporus</name>
    <dbReference type="NCBI Taxonomy" id="86635"/>
    <lineage>
        <taxon>Eukaryota</taxon>
        <taxon>Fungi</taxon>
        <taxon>Fungi incertae sedis</taxon>
        <taxon>Mucoromycota</taxon>
        <taxon>Mucoromycotina</taxon>
        <taxon>Mucoromycetes</taxon>
        <taxon>Mucorales</taxon>
        <taxon>Mucorineae</taxon>
        <taxon>Rhizopodaceae</taxon>
        <taxon>Rhizopus</taxon>
    </lineage>
</organism>
<proteinExistence type="predicted"/>
<accession>A0A1X0QLU8</accession>
<name>A0A1X0QLU8_RHIZD</name>
<gene>
    <name evidence="1" type="ORF">BCV72DRAFT_325909</name>
</gene>
<dbReference type="OrthoDB" id="2282406at2759"/>
<dbReference type="Proteomes" id="UP000242414">
    <property type="component" value="Unassembled WGS sequence"/>
</dbReference>
<reference evidence="1" key="1">
    <citation type="journal article" date="2016" name="Proc. Natl. Acad. Sci. U.S.A.">
        <title>Lipid metabolic changes in an early divergent fungus govern the establishment of a mutualistic symbiosis with endobacteria.</title>
        <authorList>
            <person name="Lastovetsky O.A."/>
            <person name="Gaspar M.L."/>
            <person name="Mondo S.J."/>
            <person name="LaButti K.M."/>
            <person name="Sandor L."/>
            <person name="Grigoriev I.V."/>
            <person name="Henry S.A."/>
            <person name="Pawlowska T.E."/>
        </authorList>
    </citation>
    <scope>NUCLEOTIDE SEQUENCE [LARGE SCALE GENOMIC DNA]</scope>
    <source>
        <strain evidence="1">ATCC 52814</strain>
    </source>
</reference>